<dbReference type="OrthoDB" id="9792323at2"/>
<dbReference type="EMBL" id="CP042218">
    <property type="protein sequence ID" value="QDW66729.1"/>
    <property type="molecule type" value="Genomic_DNA"/>
</dbReference>
<dbReference type="SUPFAM" id="SSF54593">
    <property type="entry name" value="Glyoxalase/Bleomycin resistance protein/Dihydroxybiphenyl dioxygenase"/>
    <property type="match status" value="1"/>
</dbReference>
<gene>
    <name evidence="2" type="ORF">FPZ22_07330</name>
</gene>
<dbReference type="InterPro" id="IPR029068">
    <property type="entry name" value="Glyas_Bleomycin-R_OHBP_Dase"/>
</dbReference>
<name>A0A518N474_9GAMM</name>
<sequence length="119" mass="13215">MPRHEKINYVEFPSRDLEGTKRFFGQTFGWAFEDYGPDYVAFSDQGLDGGFFRSNLAARTEAGSALIVLYSDDLEGTLRKVEAAGGDLVKPIFAFPGGRRFHFTEPGGNELAVWSEPEA</sequence>
<evidence type="ECO:0000313" key="2">
    <source>
        <dbReference type="EMBL" id="QDW66729.1"/>
    </source>
</evidence>
<proteinExistence type="predicted"/>
<dbReference type="InterPro" id="IPR037523">
    <property type="entry name" value="VOC_core"/>
</dbReference>
<dbReference type="InterPro" id="IPR004360">
    <property type="entry name" value="Glyas_Fos-R_dOase_dom"/>
</dbReference>
<feature type="domain" description="VOC" evidence="1">
    <location>
        <begin position="6"/>
        <end position="116"/>
    </location>
</feature>
<evidence type="ECO:0000313" key="3">
    <source>
        <dbReference type="Proteomes" id="UP000316584"/>
    </source>
</evidence>
<accession>A0A518N474</accession>
<dbReference type="Proteomes" id="UP000316584">
    <property type="component" value="Chromosome"/>
</dbReference>
<protein>
    <submittedName>
        <fullName evidence="2">VOC family protein</fullName>
    </submittedName>
</protein>
<dbReference type="CDD" id="cd07247">
    <property type="entry name" value="SgaA_N_like"/>
    <property type="match status" value="1"/>
</dbReference>
<keyword evidence="3" id="KW-1185">Reference proteome</keyword>
<dbReference type="PROSITE" id="PS51819">
    <property type="entry name" value="VOC"/>
    <property type="match status" value="1"/>
</dbReference>
<dbReference type="RefSeq" id="WP_144891739.1">
    <property type="nucleotide sequence ID" value="NZ_CP042218.1"/>
</dbReference>
<dbReference type="AlphaFoldDB" id="A0A518N474"/>
<dbReference type="InterPro" id="IPR052164">
    <property type="entry name" value="Anthracycline_SecMetBiosynth"/>
</dbReference>
<dbReference type="KEGG" id="lug:FPZ22_07330"/>
<dbReference type="PANTHER" id="PTHR33993:SF1">
    <property type="entry name" value="GLYOXALASE FAMILY PROTEIN"/>
    <property type="match status" value="1"/>
</dbReference>
<reference evidence="2 3" key="1">
    <citation type="submission" date="2019-07" db="EMBL/GenBank/DDBJ databases">
        <title>Full genome sequence of Luteimonas sp. Gr-4.</title>
        <authorList>
            <person name="Im W.-T."/>
        </authorList>
    </citation>
    <scope>NUCLEOTIDE SEQUENCE [LARGE SCALE GENOMIC DNA]</scope>
    <source>
        <strain evidence="2 3">Gr-4</strain>
    </source>
</reference>
<dbReference type="Gene3D" id="3.10.180.10">
    <property type="entry name" value="2,3-Dihydroxybiphenyl 1,2-Dioxygenase, domain 1"/>
    <property type="match status" value="1"/>
</dbReference>
<dbReference type="PANTHER" id="PTHR33993">
    <property type="entry name" value="GLYOXALASE-RELATED"/>
    <property type="match status" value="1"/>
</dbReference>
<evidence type="ECO:0000259" key="1">
    <source>
        <dbReference type="PROSITE" id="PS51819"/>
    </source>
</evidence>
<organism evidence="2 3">
    <name type="scientific">Luteimonas granuli</name>
    <dbReference type="NCBI Taxonomy" id="1176533"/>
    <lineage>
        <taxon>Bacteria</taxon>
        <taxon>Pseudomonadati</taxon>
        <taxon>Pseudomonadota</taxon>
        <taxon>Gammaproteobacteria</taxon>
        <taxon>Lysobacterales</taxon>
        <taxon>Lysobacteraceae</taxon>
        <taxon>Luteimonas</taxon>
    </lineage>
</organism>
<dbReference type="Pfam" id="PF00903">
    <property type="entry name" value="Glyoxalase"/>
    <property type="match status" value="1"/>
</dbReference>